<dbReference type="RefSeq" id="WP_051567244.1">
    <property type="nucleotide sequence ID" value="NZ_RAQK01000001.1"/>
</dbReference>
<dbReference type="OrthoDB" id="9797304at2"/>
<proteinExistence type="predicted"/>
<dbReference type="STRING" id="1443111.Z949_3651"/>
<organism evidence="1 2">
    <name type="scientific">Sulfitobacter guttiformis</name>
    <dbReference type="NCBI Taxonomy" id="74349"/>
    <lineage>
        <taxon>Bacteria</taxon>
        <taxon>Pseudomonadati</taxon>
        <taxon>Pseudomonadota</taxon>
        <taxon>Alphaproteobacteria</taxon>
        <taxon>Rhodobacterales</taxon>
        <taxon>Roseobacteraceae</taxon>
        <taxon>Sulfitobacter</taxon>
    </lineage>
</organism>
<dbReference type="EMBL" id="RAQK01000001">
    <property type="protein sequence ID" value="RKE97049.1"/>
    <property type="molecule type" value="Genomic_DNA"/>
</dbReference>
<keyword evidence="2" id="KW-1185">Reference proteome</keyword>
<dbReference type="Proteomes" id="UP000284407">
    <property type="component" value="Unassembled WGS sequence"/>
</dbReference>
<protein>
    <recommendedName>
        <fullName evidence="3">PAS domain-containing protein</fullName>
    </recommendedName>
</protein>
<gene>
    <name evidence="1" type="ORF">C8N30_1631</name>
</gene>
<dbReference type="SUPFAM" id="SSF55785">
    <property type="entry name" value="PYP-like sensor domain (PAS domain)"/>
    <property type="match status" value="1"/>
</dbReference>
<accession>A0A420DSC9</accession>
<evidence type="ECO:0008006" key="3">
    <source>
        <dbReference type="Google" id="ProtNLM"/>
    </source>
</evidence>
<evidence type="ECO:0000313" key="1">
    <source>
        <dbReference type="EMBL" id="RKE97049.1"/>
    </source>
</evidence>
<dbReference type="AlphaFoldDB" id="A0A420DSC9"/>
<comment type="caution">
    <text evidence="1">The sequence shown here is derived from an EMBL/GenBank/DDBJ whole genome shotgun (WGS) entry which is preliminary data.</text>
</comment>
<reference evidence="1 2" key="1">
    <citation type="submission" date="2018-09" db="EMBL/GenBank/DDBJ databases">
        <title>Genomic Encyclopedia of Archaeal and Bacterial Type Strains, Phase II (KMG-II): from individual species to whole genera.</title>
        <authorList>
            <person name="Goeker M."/>
        </authorList>
    </citation>
    <scope>NUCLEOTIDE SEQUENCE [LARGE SCALE GENOMIC DNA]</scope>
    <source>
        <strain evidence="1 2">DSM 11458</strain>
    </source>
</reference>
<dbReference type="InterPro" id="IPR035965">
    <property type="entry name" value="PAS-like_dom_sf"/>
</dbReference>
<evidence type="ECO:0000313" key="2">
    <source>
        <dbReference type="Proteomes" id="UP000284407"/>
    </source>
</evidence>
<sequence length="314" mass="35028">MTDLILIFAVVLPTVALGIWWVLRPQKPADQPVEKDVPAILFRDGVIEHATDSALANLPIAIGAHNWADLHNILVPHYPDFPPVAHAKDCGELVLKGNGSDIEIIWHENGATVLFHGAKEQSVLAPDLEELKVLRQVSEHLPYPVWKLDKSGALVWHNDAYAALRKRLPKASDNHSGHLFELPAIAGGSDTKRVKLALECPEIFEWFSVTRKPMSDGTFYHATSLIELIRAEEAQRDFVQTLAKTFAHLSIGLAIFNRDRQLALFNPALVDLTSLSVSFLSPRPTIDSFFDAMRENRRMPEPKTIKPGANGWRI</sequence>
<name>A0A420DSC9_9RHOB</name>